<evidence type="ECO:0000256" key="8">
    <source>
        <dbReference type="SAM" id="MobiDB-lite"/>
    </source>
</evidence>
<gene>
    <name evidence="12" type="ORF">GEV33_004161</name>
</gene>
<accession>A0A8J6LEP1</accession>
<dbReference type="FunFam" id="3.40.50.300:FF:000482">
    <property type="entry name" value="Multidrug resistance-associated protein member 4"/>
    <property type="match status" value="1"/>
</dbReference>
<dbReference type="InterPro" id="IPR036640">
    <property type="entry name" value="ABC1_TM_sf"/>
</dbReference>
<dbReference type="CDD" id="cd18580">
    <property type="entry name" value="ABC_6TM_ABCC_D2"/>
    <property type="match status" value="1"/>
</dbReference>
<dbReference type="InterPro" id="IPR044726">
    <property type="entry name" value="ABCC_6TM_D2"/>
</dbReference>
<keyword evidence="5" id="KW-0067">ATP-binding</keyword>
<protein>
    <recommendedName>
        <fullName evidence="14">Multidrug resistance-associated protein lethal(2)03659</fullName>
    </recommendedName>
</protein>
<dbReference type="Pfam" id="PF00664">
    <property type="entry name" value="ABC_membrane"/>
    <property type="match status" value="1"/>
</dbReference>
<keyword evidence="6 9" id="KW-1133">Transmembrane helix</keyword>
<dbReference type="CDD" id="cd03250">
    <property type="entry name" value="ABCC_MRP_domain1"/>
    <property type="match status" value="1"/>
</dbReference>
<evidence type="ECO:0000256" key="4">
    <source>
        <dbReference type="ARBA" id="ARBA00022741"/>
    </source>
</evidence>
<dbReference type="GO" id="GO:0016887">
    <property type="term" value="F:ATP hydrolysis activity"/>
    <property type="evidence" value="ECO:0007669"/>
    <property type="project" value="InterPro"/>
</dbReference>
<dbReference type="SUPFAM" id="SSF90123">
    <property type="entry name" value="ABC transporter transmembrane region"/>
    <property type="match status" value="2"/>
</dbReference>
<evidence type="ECO:0000256" key="2">
    <source>
        <dbReference type="ARBA" id="ARBA00022448"/>
    </source>
</evidence>
<dbReference type="InterPro" id="IPR027417">
    <property type="entry name" value="P-loop_NTPase"/>
</dbReference>
<feature type="transmembrane region" description="Helical" evidence="9">
    <location>
        <begin position="974"/>
        <end position="997"/>
    </location>
</feature>
<dbReference type="PANTHER" id="PTHR24223">
    <property type="entry name" value="ATP-BINDING CASSETTE SUB-FAMILY C"/>
    <property type="match status" value="1"/>
</dbReference>
<evidence type="ECO:0008006" key="14">
    <source>
        <dbReference type="Google" id="ProtNLM"/>
    </source>
</evidence>
<evidence type="ECO:0000256" key="3">
    <source>
        <dbReference type="ARBA" id="ARBA00022692"/>
    </source>
</evidence>
<keyword evidence="3 9" id="KW-0812">Transmembrane</keyword>
<keyword evidence="7 9" id="KW-0472">Membrane</keyword>
<feature type="compositionally biased region" description="Basic and acidic residues" evidence="8">
    <location>
        <begin position="51"/>
        <end position="74"/>
    </location>
</feature>
<feature type="region of interest" description="Disordered" evidence="8">
    <location>
        <begin position="51"/>
        <end position="84"/>
    </location>
</feature>
<organism evidence="12 13">
    <name type="scientific">Tenebrio molitor</name>
    <name type="common">Yellow mealworm beetle</name>
    <dbReference type="NCBI Taxonomy" id="7067"/>
    <lineage>
        <taxon>Eukaryota</taxon>
        <taxon>Metazoa</taxon>
        <taxon>Ecdysozoa</taxon>
        <taxon>Arthropoda</taxon>
        <taxon>Hexapoda</taxon>
        <taxon>Insecta</taxon>
        <taxon>Pterygota</taxon>
        <taxon>Neoptera</taxon>
        <taxon>Endopterygota</taxon>
        <taxon>Coleoptera</taxon>
        <taxon>Polyphaga</taxon>
        <taxon>Cucujiformia</taxon>
        <taxon>Tenebrionidae</taxon>
        <taxon>Tenebrio</taxon>
    </lineage>
</organism>
<evidence type="ECO:0000256" key="9">
    <source>
        <dbReference type="SAM" id="Phobius"/>
    </source>
</evidence>
<feature type="transmembrane region" description="Helical" evidence="9">
    <location>
        <begin position="925"/>
        <end position="953"/>
    </location>
</feature>
<feature type="transmembrane region" description="Helical" evidence="9">
    <location>
        <begin position="172"/>
        <end position="204"/>
    </location>
</feature>
<dbReference type="SUPFAM" id="SSF52540">
    <property type="entry name" value="P-loop containing nucleoside triphosphate hydrolases"/>
    <property type="match status" value="3"/>
</dbReference>
<keyword evidence="13" id="KW-1185">Reference proteome</keyword>
<evidence type="ECO:0000313" key="13">
    <source>
        <dbReference type="Proteomes" id="UP000719412"/>
    </source>
</evidence>
<evidence type="ECO:0000256" key="7">
    <source>
        <dbReference type="ARBA" id="ARBA00023136"/>
    </source>
</evidence>
<name>A0A8J6LEP1_TENMO</name>
<dbReference type="GO" id="GO:0140359">
    <property type="term" value="F:ABC-type transporter activity"/>
    <property type="evidence" value="ECO:0007669"/>
    <property type="project" value="InterPro"/>
</dbReference>
<feature type="domain" description="ABC transporter" evidence="10">
    <location>
        <begin position="1035"/>
        <end position="1267"/>
    </location>
</feature>
<dbReference type="FunFam" id="1.20.1560.10:FF:000014">
    <property type="entry name" value="Multidrug resistance-associated protein member 4"/>
    <property type="match status" value="1"/>
</dbReference>
<feature type="domain" description="ABC transporter" evidence="10">
    <location>
        <begin position="651"/>
        <end position="874"/>
    </location>
</feature>
<dbReference type="GO" id="GO:0016020">
    <property type="term" value="C:membrane"/>
    <property type="evidence" value="ECO:0007669"/>
    <property type="project" value="UniProtKB-SubCell"/>
</dbReference>
<dbReference type="InterPro" id="IPR017871">
    <property type="entry name" value="ABC_transporter-like_CS"/>
</dbReference>
<proteinExistence type="predicted"/>
<dbReference type="Proteomes" id="UP000719412">
    <property type="component" value="Unassembled WGS sequence"/>
</dbReference>
<reference evidence="12" key="2">
    <citation type="submission" date="2021-08" db="EMBL/GenBank/DDBJ databases">
        <authorList>
            <person name="Eriksson T."/>
        </authorList>
    </citation>
    <scope>NUCLEOTIDE SEQUENCE</scope>
    <source>
        <strain evidence="12">Stoneville</strain>
        <tissue evidence="12">Whole head</tissue>
    </source>
</reference>
<evidence type="ECO:0000256" key="6">
    <source>
        <dbReference type="ARBA" id="ARBA00022989"/>
    </source>
</evidence>
<feature type="domain" description="ABC transporter" evidence="10">
    <location>
        <begin position="364"/>
        <end position="597"/>
    </location>
</feature>
<dbReference type="PROSITE" id="PS50893">
    <property type="entry name" value="ABC_TRANSPORTER_2"/>
    <property type="match status" value="3"/>
</dbReference>
<evidence type="ECO:0000259" key="11">
    <source>
        <dbReference type="PROSITE" id="PS50929"/>
    </source>
</evidence>
<dbReference type="Gene3D" id="1.20.1560.10">
    <property type="entry name" value="ABC transporter type 1, transmembrane domain"/>
    <property type="match status" value="1"/>
</dbReference>
<dbReference type="Gene3D" id="3.40.50.300">
    <property type="entry name" value="P-loop containing nucleotide triphosphate hydrolases"/>
    <property type="match status" value="3"/>
</dbReference>
<comment type="caution">
    <text evidence="12">The sequence shown here is derived from an EMBL/GenBank/DDBJ whole genome shotgun (WGS) entry which is preliminary data.</text>
</comment>
<feature type="domain" description="ABC transmembrane type-1" evidence="11">
    <location>
        <begin position="929"/>
        <end position="1060"/>
    </location>
</feature>
<reference evidence="12" key="1">
    <citation type="journal article" date="2020" name="J Insects Food Feed">
        <title>The yellow mealworm (Tenebrio molitor) genome: a resource for the emerging insects as food and feed industry.</title>
        <authorList>
            <person name="Eriksson T."/>
            <person name="Andere A."/>
            <person name="Kelstrup H."/>
            <person name="Emery V."/>
            <person name="Picard C."/>
        </authorList>
    </citation>
    <scope>NUCLEOTIDE SEQUENCE</scope>
    <source>
        <strain evidence="12">Stoneville</strain>
        <tissue evidence="12">Whole head</tissue>
    </source>
</reference>
<feature type="domain" description="ABC transmembrane type-1" evidence="11">
    <location>
        <begin position="110"/>
        <end position="329"/>
    </location>
</feature>
<dbReference type="InterPro" id="IPR050173">
    <property type="entry name" value="ABC_transporter_C-like"/>
</dbReference>
<evidence type="ECO:0000313" key="12">
    <source>
        <dbReference type="EMBL" id="KAH0818630.1"/>
    </source>
</evidence>
<feature type="transmembrane region" description="Helical" evidence="9">
    <location>
        <begin position="274"/>
        <end position="293"/>
    </location>
</feature>
<dbReference type="SMART" id="SM00382">
    <property type="entry name" value="AAA"/>
    <property type="match status" value="3"/>
</dbReference>
<evidence type="ECO:0000256" key="5">
    <source>
        <dbReference type="ARBA" id="ARBA00022840"/>
    </source>
</evidence>
<evidence type="ECO:0000259" key="10">
    <source>
        <dbReference type="PROSITE" id="PS50893"/>
    </source>
</evidence>
<dbReference type="PANTHER" id="PTHR24223:SF448">
    <property type="entry name" value="FI20146P1-RELATED"/>
    <property type="match status" value="1"/>
</dbReference>
<dbReference type="InterPro" id="IPR011527">
    <property type="entry name" value="ABC1_TM_dom"/>
</dbReference>
<comment type="subcellular location">
    <subcellularLocation>
        <location evidence="1">Membrane</location>
        <topology evidence="1">Multi-pass membrane protein</topology>
    </subcellularLocation>
</comment>
<dbReference type="Pfam" id="PF00005">
    <property type="entry name" value="ABC_tran"/>
    <property type="match status" value="3"/>
</dbReference>
<dbReference type="PROSITE" id="PS50929">
    <property type="entry name" value="ABC_TM1F"/>
    <property type="match status" value="2"/>
</dbReference>
<feature type="transmembrane region" description="Helical" evidence="9">
    <location>
        <begin position="594"/>
        <end position="617"/>
    </location>
</feature>
<keyword evidence="2" id="KW-0813">Transport</keyword>
<keyword evidence="4" id="KW-0547">Nucleotide-binding</keyword>
<dbReference type="InterPro" id="IPR003439">
    <property type="entry name" value="ABC_transporter-like_ATP-bd"/>
</dbReference>
<dbReference type="FunFam" id="3.40.50.300:FF:000163">
    <property type="entry name" value="Multidrug resistance-associated protein member 4"/>
    <property type="match status" value="2"/>
</dbReference>
<evidence type="ECO:0000256" key="1">
    <source>
        <dbReference type="ARBA" id="ARBA00004141"/>
    </source>
</evidence>
<dbReference type="GO" id="GO:0005524">
    <property type="term" value="F:ATP binding"/>
    <property type="evidence" value="ECO:0007669"/>
    <property type="project" value="UniProtKB-KW"/>
</dbReference>
<dbReference type="CDD" id="cd03244">
    <property type="entry name" value="ABCC_MRP_domain2"/>
    <property type="match status" value="2"/>
</dbReference>
<sequence length="1297" mass="145624">MQVLENKFSINVQYLTAVDKIYLMSNGAIAASGSYSDLQASGEDFTKLLKGSESHEQTEENDEIERGTVTKDEKEQEEEQEIRQSGKLSSKVYTTYIRACEIFATGTDYYLTFWSCMKASVHLHNKMFTSIVSATMRFFYTNSSGRILNRFSKDIGILDEILPDMLMDTLQLALAVLGTTLAICIVSPLTIIPTIIIVTIMYFIRRVFMASSRSIKRIESINRSPIYAHLAESVKGLTTIRAFEAQQILQREFENYQNTHSSAFYMFLGSNRAFATWLDLICVFYVLFVTVIALTGETYAGNVGFIITQGMSLTGMFQWGIRRWSELENEMTSVERVIEYIELDHEIDNQTKEPSVLWPSFGNVEFKSVFMQYSPNDPYVLKNLNLTIKPREKVGIVGRTGAGKSSLISILFRLVNFEGNIFIDDVDTKEISLNALRSKISIIPQEPVLFSGSVRKNLDPFDEYQDNQIWNVLEEVRLKEFVTDLPSGLYSNLSEGGSNFSVGQKQLICLARALLRNNKVLILDEATANVDPQTDELLQKTIRTNFADCTVLTIAHRLHTIMDSDKVLVMDDGVIAEFDHPHKLLQRNNPDAQYVFVVLSFYGILMTSLSMFLPLAVSDILKANVSVKRFEKFLTLHEAHNQTTPMRKTGVEISNVTARWSKDSQQNTLTDIDFEISANQTVAIIGSVGGGKSSLLQLCLGELPATKGSVKVGGKISYANQEPWLFAGTVKQNILFGQAMVKDRYEEVIKVCALEEDIEQFPYGDNTIIGERGILLSGGQKSRINLARAVYKEADIYLLDDPLSAVDSSVGKQIFNNCISNYLKDKCVVLVTHQIQYLTSVDKIYLVTDGTISASGTYQDLQASGADFAKLLKDDSELEEHNNQTLVQTAEKKVSQKQKEAKETRASGKVSKQVYSSYVKASGSYFVALMVLAIFILTEIFATGADYFISFWVNLEQKRMTHNTSSTDDFDDVFFTQTMCISLYSALIVSVIIFAIVRSITFTQSCMRVSVNLHDKMFSSIVSATMNFFHSNSSGRILNRFSKDIGNIDEVLPEVLFVTIEEKIGIVGRTGAGKSSLISVLFRLVHFEGNIFIDDVDTKEISLSSLRSKISIIPQEPILFSGSVRKNLDPFNQYHDEQIWEVLEKVRLKEFVTDLPSGLYSNLSEGGSNFSVGQKQLVCLARALLRNNKILILDEATANVDPQTDELLQKTIRTNFANCTVLTIAHRLHSVMDSDKVLVMDNGVIAEFDHPHVLLQSKGVFHELVAETGKNMSENLIETAQKNYNTYHQQEIKDKII</sequence>
<dbReference type="InterPro" id="IPR003593">
    <property type="entry name" value="AAA+_ATPase"/>
</dbReference>
<dbReference type="EMBL" id="JABDTM020017025">
    <property type="protein sequence ID" value="KAH0818630.1"/>
    <property type="molecule type" value="Genomic_DNA"/>
</dbReference>
<dbReference type="PROSITE" id="PS00211">
    <property type="entry name" value="ABC_TRANSPORTER_1"/>
    <property type="match status" value="3"/>
</dbReference>